<keyword evidence="1" id="KW-1133">Transmembrane helix</keyword>
<evidence type="ECO:0000313" key="2">
    <source>
        <dbReference type="EMBL" id="MBM7702412.1"/>
    </source>
</evidence>
<evidence type="ECO:0008006" key="4">
    <source>
        <dbReference type="Google" id="ProtNLM"/>
    </source>
</evidence>
<dbReference type="Proteomes" id="UP000809829">
    <property type="component" value="Unassembled WGS sequence"/>
</dbReference>
<dbReference type="EMBL" id="JAFBFC010000002">
    <property type="protein sequence ID" value="MBM7702412.1"/>
    <property type="molecule type" value="Genomic_DNA"/>
</dbReference>
<sequence>MLKQLRIILAISVVALASYSLITGNHRFMDGMMVLLGGLLIVVGIAELKSGRKEVAVLNIAASLFIIFIVLQAFFLN</sequence>
<evidence type="ECO:0000256" key="1">
    <source>
        <dbReference type="SAM" id="Phobius"/>
    </source>
</evidence>
<accession>A0ABS2QTT5</accession>
<keyword evidence="3" id="KW-1185">Reference proteome</keyword>
<evidence type="ECO:0000313" key="3">
    <source>
        <dbReference type="Proteomes" id="UP000809829"/>
    </source>
</evidence>
<feature type="transmembrane region" description="Helical" evidence="1">
    <location>
        <begin position="28"/>
        <end position="48"/>
    </location>
</feature>
<gene>
    <name evidence="2" type="ORF">JOC83_001246</name>
</gene>
<comment type="caution">
    <text evidence="2">The sequence shown here is derived from an EMBL/GenBank/DDBJ whole genome shotgun (WGS) entry which is preliminary data.</text>
</comment>
<dbReference type="RefSeq" id="WP_205185372.1">
    <property type="nucleotide sequence ID" value="NZ_JAFBFC010000002.1"/>
</dbReference>
<dbReference type="InterPro" id="IPR025018">
    <property type="entry name" value="DUF3953"/>
</dbReference>
<dbReference type="Pfam" id="PF13129">
    <property type="entry name" value="DUF3953"/>
    <property type="match status" value="1"/>
</dbReference>
<name>A0ABS2QTT5_9BACI</name>
<feature type="transmembrane region" description="Helical" evidence="1">
    <location>
        <begin position="5"/>
        <end position="22"/>
    </location>
</feature>
<keyword evidence="1" id="KW-0472">Membrane</keyword>
<protein>
    <recommendedName>
        <fullName evidence="4">DUF3953 domain-containing protein</fullName>
    </recommendedName>
</protein>
<keyword evidence="1" id="KW-0812">Transmembrane</keyword>
<feature type="transmembrane region" description="Helical" evidence="1">
    <location>
        <begin position="55"/>
        <end position="75"/>
    </location>
</feature>
<reference evidence="2 3" key="1">
    <citation type="submission" date="2021-01" db="EMBL/GenBank/DDBJ databases">
        <title>Genomic Encyclopedia of Type Strains, Phase IV (KMG-IV): sequencing the most valuable type-strain genomes for metagenomic binning, comparative biology and taxonomic classification.</title>
        <authorList>
            <person name="Goeker M."/>
        </authorList>
    </citation>
    <scope>NUCLEOTIDE SEQUENCE [LARGE SCALE GENOMIC DNA]</scope>
    <source>
        <strain evidence="2 3">DSM 104297</strain>
    </source>
</reference>
<proteinExistence type="predicted"/>
<organism evidence="2 3">
    <name type="scientific">Priestia iocasae</name>
    <dbReference type="NCBI Taxonomy" id="2291674"/>
    <lineage>
        <taxon>Bacteria</taxon>
        <taxon>Bacillati</taxon>
        <taxon>Bacillota</taxon>
        <taxon>Bacilli</taxon>
        <taxon>Bacillales</taxon>
        <taxon>Bacillaceae</taxon>
        <taxon>Priestia</taxon>
    </lineage>
</organism>